<dbReference type="NCBIfam" id="TIGR00305">
    <property type="entry name" value="putative toxin-antitoxin system toxin component, PIN family"/>
    <property type="match status" value="1"/>
</dbReference>
<dbReference type="Pfam" id="PF13470">
    <property type="entry name" value="PIN_3"/>
    <property type="match status" value="1"/>
</dbReference>
<gene>
    <name evidence="2" type="ORF">NCWK1_5353</name>
</gene>
<evidence type="ECO:0000313" key="3">
    <source>
        <dbReference type="Proteomes" id="UP000236527"/>
    </source>
</evidence>
<evidence type="ECO:0000259" key="1">
    <source>
        <dbReference type="Pfam" id="PF13470"/>
    </source>
</evidence>
<keyword evidence="3" id="KW-1185">Reference proteome</keyword>
<dbReference type="InterPro" id="IPR002850">
    <property type="entry name" value="PIN_toxin-like"/>
</dbReference>
<dbReference type="PANTHER" id="PTHR34610:SF4">
    <property type="entry name" value="SLL8027 PROTEIN"/>
    <property type="match status" value="1"/>
</dbReference>
<dbReference type="Proteomes" id="UP000236527">
    <property type="component" value="Unassembled WGS sequence"/>
</dbReference>
<dbReference type="InterPro" id="IPR002716">
    <property type="entry name" value="PIN_dom"/>
</dbReference>
<dbReference type="EMBL" id="BDGE01000109">
    <property type="protein sequence ID" value="GBE95565.1"/>
    <property type="molecule type" value="Genomic_DNA"/>
</dbReference>
<protein>
    <recommendedName>
        <fullName evidence="1">PIN domain-containing protein</fullName>
    </recommendedName>
</protein>
<dbReference type="AlphaFoldDB" id="A0A2H6LQR3"/>
<dbReference type="InterPro" id="IPR029060">
    <property type="entry name" value="PIN-like_dom_sf"/>
</dbReference>
<dbReference type="RefSeq" id="WP_222838822.1">
    <property type="nucleotide sequence ID" value="NZ_DF978451.1"/>
</dbReference>
<dbReference type="PANTHER" id="PTHR34610">
    <property type="entry name" value="SSL7007 PROTEIN"/>
    <property type="match status" value="1"/>
</dbReference>
<comment type="caution">
    <text evidence="2">The sequence shown here is derived from an EMBL/GenBank/DDBJ whole genome shotgun (WGS) entry which is preliminary data.</text>
</comment>
<evidence type="ECO:0000313" key="2">
    <source>
        <dbReference type="EMBL" id="GBE95565.1"/>
    </source>
</evidence>
<organism evidence="2 3">
    <name type="scientific">Nostoc cycadae WK-1</name>
    <dbReference type="NCBI Taxonomy" id="1861711"/>
    <lineage>
        <taxon>Bacteria</taxon>
        <taxon>Bacillati</taxon>
        <taxon>Cyanobacteriota</taxon>
        <taxon>Cyanophyceae</taxon>
        <taxon>Nostocales</taxon>
        <taxon>Nostocaceae</taxon>
        <taxon>Nostoc</taxon>
    </lineage>
</organism>
<accession>A0A2H6LQR3</accession>
<sequence>MWGGVPAKTLRLARNQQINIFISESLLLELETTLRRDKFQHRLQQRGYTVEELMSVVKSLSNNSPTISVDAPQLRDPKDNFVLATAVAANAEAIITGDLDLLVLVAFNEIPILTPQDFLSRYFPDLS</sequence>
<name>A0A2H6LQR3_9NOSO</name>
<reference evidence="3" key="1">
    <citation type="journal article" date="2018" name="Genome Announc.">
        <title>Draft Genome Sequence of the Nitrogen-Fixing and Hormogonia-Inducing Cyanobacterium Nostoc cycadae Strain WK-1, Isolated from the Coralloid Roots of Cycas revoluta.</title>
        <authorList>
            <person name="Kanesaki Y."/>
            <person name="Hirose M."/>
            <person name="Hirose Y."/>
            <person name="Fujisawa T."/>
            <person name="Nakamura Y."/>
            <person name="Watanabe S."/>
            <person name="Matsunaga S."/>
            <person name="Uchida H."/>
            <person name="Murakami A."/>
        </authorList>
    </citation>
    <scope>NUCLEOTIDE SEQUENCE [LARGE SCALE GENOMIC DNA]</scope>
    <source>
        <strain evidence="3">WK-1</strain>
    </source>
</reference>
<dbReference type="SUPFAM" id="SSF88723">
    <property type="entry name" value="PIN domain-like"/>
    <property type="match status" value="1"/>
</dbReference>
<proteinExistence type="predicted"/>
<feature type="domain" description="PIN" evidence="1">
    <location>
        <begin position="6"/>
        <end position="99"/>
    </location>
</feature>